<evidence type="ECO:0000259" key="1">
    <source>
        <dbReference type="Pfam" id="PF13588"/>
    </source>
</evidence>
<protein>
    <submittedName>
        <fullName evidence="2">Type I restriction enzyme HsdR N-terminal domain-containing protein</fullName>
    </submittedName>
</protein>
<reference evidence="3" key="1">
    <citation type="journal article" date="2019" name="Int. J. Syst. Evol. Microbiol.">
        <title>The Global Catalogue of Microorganisms (GCM) 10K type strain sequencing project: providing services to taxonomists for standard genome sequencing and annotation.</title>
        <authorList>
            <consortium name="The Broad Institute Genomics Platform"/>
            <consortium name="The Broad Institute Genome Sequencing Center for Infectious Disease"/>
            <person name="Wu L."/>
            <person name="Ma J."/>
        </authorList>
    </citation>
    <scope>NUCLEOTIDE SEQUENCE [LARGE SCALE GENOMIC DNA]</scope>
    <source>
        <strain evidence="3">JCM 17919</strain>
    </source>
</reference>
<evidence type="ECO:0000313" key="2">
    <source>
        <dbReference type="EMBL" id="GAA4323933.1"/>
    </source>
</evidence>
<evidence type="ECO:0000313" key="3">
    <source>
        <dbReference type="Proteomes" id="UP001501725"/>
    </source>
</evidence>
<comment type="caution">
    <text evidence="2">The sequence shown here is derived from an EMBL/GenBank/DDBJ whole genome shotgun (WGS) entry which is preliminary data.</text>
</comment>
<dbReference type="Pfam" id="PF13588">
    <property type="entry name" value="HSDR_N_2"/>
    <property type="match status" value="1"/>
</dbReference>
<proteinExistence type="predicted"/>
<dbReference type="RefSeq" id="WP_345254038.1">
    <property type="nucleotide sequence ID" value="NZ_BAABGY010000005.1"/>
</dbReference>
<keyword evidence="3" id="KW-1185">Reference proteome</keyword>
<dbReference type="Proteomes" id="UP001501725">
    <property type="component" value="Unassembled WGS sequence"/>
</dbReference>
<dbReference type="EMBL" id="BAABGY010000005">
    <property type="protein sequence ID" value="GAA4323933.1"/>
    <property type="molecule type" value="Genomic_DNA"/>
</dbReference>
<dbReference type="Gene3D" id="3.90.1570.30">
    <property type="match status" value="1"/>
</dbReference>
<accession>A0ABP8GGJ2</accession>
<gene>
    <name evidence="2" type="ORF">GCM10023184_11000</name>
</gene>
<sequence>MIDVPFPEPRFRYREAGGKRQVFDAWRRCWVALTPEEWVRQNFVSYLVSCLHYPASLIALEKEIRVGELRKRFDVLVYDPNHQPWMLVECKAPEVPLAAHVLEQALRYNLSVPVDYIVITNGSGTMAWKKEGASLIELKELPKWAGGQGNIE</sequence>
<name>A0ABP8GGJ2_9BACT</name>
<organism evidence="2 3">
    <name type="scientific">Flaviaesturariibacter amylovorans</name>
    <dbReference type="NCBI Taxonomy" id="1084520"/>
    <lineage>
        <taxon>Bacteria</taxon>
        <taxon>Pseudomonadati</taxon>
        <taxon>Bacteroidota</taxon>
        <taxon>Chitinophagia</taxon>
        <taxon>Chitinophagales</taxon>
        <taxon>Chitinophagaceae</taxon>
        <taxon>Flaviaestuariibacter</taxon>
    </lineage>
</organism>
<feature type="domain" description="Type I restriction enzyme R protein N-terminal" evidence="1">
    <location>
        <begin position="35"/>
        <end position="142"/>
    </location>
</feature>
<dbReference type="InterPro" id="IPR029464">
    <property type="entry name" value="HSDR_N"/>
</dbReference>